<proteinExistence type="predicted"/>
<evidence type="ECO:0000313" key="4">
    <source>
        <dbReference type="Proteomes" id="UP000623467"/>
    </source>
</evidence>
<feature type="signal peptide" evidence="1">
    <location>
        <begin position="1"/>
        <end position="20"/>
    </location>
</feature>
<accession>A0A8H6Z391</accession>
<dbReference type="AlphaFoldDB" id="A0A8H6Z391"/>
<gene>
    <name evidence="3" type="ORF">MSAN_00647400</name>
</gene>
<comment type="caution">
    <text evidence="3">The sequence shown here is derived from an EMBL/GenBank/DDBJ whole genome shotgun (WGS) entry which is preliminary data.</text>
</comment>
<keyword evidence="4" id="KW-1185">Reference proteome</keyword>
<organism evidence="3 4">
    <name type="scientific">Mycena sanguinolenta</name>
    <dbReference type="NCBI Taxonomy" id="230812"/>
    <lineage>
        <taxon>Eukaryota</taxon>
        <taxon>Fungi</taxon>
        <taxon>Dikarya</taxon>
        <taxon>Basidiomycota</taxon>
        <taxon>Agaricomycotina</taxon>
        <taxon>Agaricomycetes</taxon>
        <taxon>Agaricomycetidae</taxon>
        <taxon>Agaricales</taxon>
        <taxon>Marasmiineae</taxon>
        <taxon>Mycenaceae</taxon>
        <taxon>Mycena</taxon>
    </lineage>
</organism>
<name>A0A8H6Z391_9AGAR</name>
<sequence length="170" mass="17385">MKLTFALLALTASGISSVLGVPALQTSNVTTLPAPDGFTPFDVSESVDAAPAPSSPAHKDALVAAASAQYWVCIAVSTSKLNYGWSQGGSESAALQNAKKKCGKSDCTFYTCIEEGCVGIDYGSTYVAQSYARGYGTSDGSKAASSALAKCKANSKGCAKAGYFCAARIY</sequence>
<evidence type="ECO:0000256" key="1">
    <source>
        <dbReference type="SAM" id="SignalP"/>
    </source>
</evidence>
<evidence type="ECO:0000313" key="3">
    <source>
        <dbReference type="EMBL" id="KAF7370169.1"/>
    </source>
</evidence>
<feature type="domain" description="DUF4189" evidence="2">
    <location>
        <begin position="71"/>
        <end position="165"/>
    </location>
</feature>
<dbReference type="Pfam" id="PF13827">
    <property type="entry name" value="DUF4189"/>
    <property type="match status" value="1"/>
</dbReference>
<keyword evidence="1" id="KW-0732">Signal</keyword>
<dbReference type="Proteomes" id="UP000623467">
    <property type="component" value="Unassembled WGS sequence"/>
</dbReference>
<protein>
    <submittedName>
        <fullName evidence="3">DUF4189 domain-containing protein</fullName>
    </submittedName>
</protein>
<reference evidence="3" key="1">
    <citation type="submission" date="2020-05" db="EMBL/GenBank/DDBJ databases">
        <title>Mycena genomes resolve the evolution of fungal bioluminescence.</title>
        <authorList>
            <person name="Tsai I.J."/>
        </authorList>
    </citation>
    <scope>NUCLEOTIDE SEQUENCE</scope>
    <source>
        <strain evidence="3">160909Yilan</strain>
    </source>
</reference>
<evidence type="ECO:0000259" key="2">
    <source>
        <dbReference type="Pfam" id="PF13827"/>
    </source>
</evidence>
<feature type="chain" id="PRO_5034302457" evidence="1">
    <location>
        <begin position="21"/>
        <end position="170"/>
    </location>
</feature>
<dbReference type="OrthoDB" id="2913975at2759"/>
<dbReference type="EMBL" id="JACAZH010000004">
    <property type="protein sequence ID" value="KAF7370169.1"/>
    <property type="molecule type" value="Genomic_DNA"/>
</dbReference>
<dbReference type="InterPro" id="IPR025240">
    <property type="entry name" value="DUF4189"/>
</dbReference>